<protein>
    <submittedName>
        <fullName evidence="3">Uncharacterized protein</fullName>
    </submittedName>
</protein>
<keyword evidence="2" id="KW-1133">Transmembrane helix</keyword>
<name>A0A8C1B9X4_CYPCA</name>
<dbReference type="OMA" id="KMEANNV"/>
<dbReference type="Pfam" id="PF05461">
    <property type="entry name" value="ApoL"/>
    <property type="match status" value="1"/>
</dbReference>
<dbReference type="PANTHER" id="PTHR14096">
    <property type="entry name" value="APOLIPOPROTEIN L"/>
    <property type="match status" value="1"/>
</dbReference>
<dbReference type="Proteomes" id="UP001108240">
    <property type="component" value="Unplaced"/>
</dbReference>
<accession>A0A8C1B9X4</accession>
<dbReference type="GO" id="GO:0008289">
    <property type="term" value="F:lipid binding"/>
    <property type="evidence" value="ECO:0007669"/>
    <property type="project" value="InterPro"/>
</dbReference>
<dbReference type="GO" id="GO:0005576">
    <property type="term" value="C:extracellular region"/>
    <property type="evidence" value="ECO:0007669"/>
    <property type="project" value="InterPro"/>
</dbReference>
<dbReference type="Ensembl" id="ENSCCRT00000032883.2">
    <property type="protein sequence ID" value="ENSCCRP00000030296.2"/>
    <property type="gene ID" value="ENSCCRG00000011006.2"/>
</dbReference>
<dbReference type="AlphaFoldDB" id="A0A8C1B9X4"/>
<evidence type="ECO:0000256" key="1">
    <source>
        <dbReference type="ARBA" id="ARBA00010090"/>
    </source>
</evidence>
<keyword evidence="2" id="KW-0472">Membrane</keyword>
<comment type="similarity">
    <text evidence="1">Belongs to the apolipoprotein L family.</text>
</comment>
<dbReference type="GO" id="GO:0016020">
    <property type="term" value="C:membrane"/>
    <property type="evidence" value="ECO:0007669"/>
    <property type="project" value="TreeGrafter"/>
</dbReference>
<keyword evidence="2" id="KW-0812">Transmembrane</keyword>
<evidence type="ECO:0000313" key="4">
    <source>
        <dbReference type="Proteomes" id="UP001108240"/>
    </source>
</evidence>
<organism evidence="3 4">
    <name type="scientific">Cyprinus carpio carpio</name>
    <dbReference type="NCBI Taxonomy" id="630221"/>
    <lineage>
        <taxon>Eukaryota</taxon>
        <taxon>Metazoa</taxon>
        <taxon>Chordata</taxon>
        <taxon>Craniata</taxon>
        <taxon>Vertebrata</taxon>
        <taxon>Euteleostomi</taxon>
        <taxon>Actinopterygii</taxon>
        <taxon>Neopterygii</taxon>
        <taxon>Teleostei</taxon>
        <taxon>Ostariophysi</taxon>
        <taxon>Cypriniformes</taxon>
        <taxon>Cyprinidae</taxon>
        <taxon>Cyprininae</taxon>
        <taxon>Cyprinus</taxon>
    </lineage>
</organism>
<proteinExistence type="inferred from homology"/>
<dbReference type="GO" id="GO:0006869">
    <property type="term" value="P:lipid transport"/>
    <property type="evidence" value="ECO:0007669"/>
    <property type="project" value="InterPro"/>
</dbReference>
<keyword evidence="4" id="KW-1185">Reference proteome</keyword>
<evidence type="ECO:0000256" key="2">
    <source>
        <dbReference type="SAM" id="Phobius"/>
    </source>
</evidence>
<dbReference type="GeneTree" id="ENSGT01030000234599"/>
<feature type="transmembrane region" description="Helical" evidence="2">
    <location>
        <begin position="238"/>
        <end position="261"/>
    </location>
</feature>
<evidence type="ECO:0000313" key="3">
    <source>
        <dbReference type="Ensembl" id="ENSCCRP00000030296.2"/>
    </source>
</evidence>
<dbReference type="PANTHER" id="PTHR14096:SF57">
    <property type="entry name" value="APOLIPOPROTEIN L4"/>
    <property type="match status" value="1"/>
</dbReference>
<feature type="transmembrane region" description="Helical" evidence="2">
    <location>
        <begin position="267"/>
        <end position="288"/>
    </location>
</feature>
<sequence>SSTSRLTEYVKDTLSYIEIVRDFCDQEQNWSSERRAELEKLRDISNNQQEKKLGAVLRDTLEGLKKLEPFLEAVEKLTVTSSHVFSGQIFLLRGESPESVQSVITDARIDAPLLIHFKRNAETFFRPLLDNVNVLVFQLDNYVLKTEQLCRRVRRKAQPLVELILNASENTMNQMLHHLNQLCEIRMNQDTRLAFLFQDDAQKFIDVFSERHSRMRKLLSDLEETAAKLDSMKLGASISTVAGSSVGILGGVLAILGIALAPLTAGASLACAVAGMGLGGISAVNTLVTEITEMAVNSQQEHTAESYLNSYRDDMIKIEECLNEVANSERPLKPSEVDVNTVLHCTGEVVKQAVDGLAAYAVHKSERVTAATTEIAMQDLNTASDVPQVARYLSRTEQLANAKALRIVKCSRVASGFTNLLFIGLDVYFVVKESISLANGSESEVSKLIRSRAALCKSELEAWEKMHDSLCIGIKTIRKSQCIKTGQFNHRSILMRAHTHTHHWHTEI</sequence>
<reference evidence="3" key="2">
    <citation type="submission" date="2025-09" db="UniProtKB">
        <authorList>
            <consortium name="Ensembl"/>
        </authorList>
    </citation>
    <scope>IDENTIFICATION</scope>
</reference>
<dbReference type="GO" id="GO:0042157">
    <property type="term" value="P:lipoprotein metabolic process"/>
    <property type="evidence" value="ECO:0007669"/>
    <property type="project" value="InterPro"/>
</dbReference>
<dbReference type="InterPro" id="IPR008405">
    <property type="entry name" value="ApoL"/>
</dbReference>
<reference evidence="3" key="1">
    <citation type="submission" date="2025-08" db="UniProtKB">
        <authorList>
            <consortium name="Ensembl"/>
        </authorList>
    </citation>
    <scope>IDENTIFICATION</scope>
</reference>